<name>A0A4Q9HVZ5_STRKA</name>
<proteinExistence type="predicted"/>
<sequence>MGDIMLSKTHIETVPENEVPSGRGRPGPTLPTWLLENVAKSAEAGVWLSAKFETPEEAEELAKALQYVNRSTRFAYHVATRRDESAEGHRVLFKAEVQQGENNG</sequence>
<dbReference type="RefSeq" id="WP_165484771.1">
    <property type="nucleotide sequence ID" value="NZ_SIXH01000098.1"/>
</dbReference>
<organism evidence="2 3">
    <name type="scientific">Streptomyces kasugaensis</name>
    <dbReference type="NCBI Taxonomy" id="1946"/>
    <lineage>
        <taxon>Bacteria</taxon>
        <taxon>Bacillati</taxon>
        <taxon>Actinomycetota</taxon>
        <taxon>Actinomycetes</taxon>
        <taxon>Kitasatosporales</taxon>
        <taxon>Streptomycetaceae</taxon>
        <taxon>Streptomyces</taxon>
    </lineage>
</organism>
<evidence type="ECO:0000313" key="2">
    <source>
        <dbReference type="EMBL" id="TBO59105.1"/>
    </source>
</evidence>
<evidence type="ECO:0000256" key="1">
    <source>
        <dbReference type="SAM" id="MobiDB-lite"/>
    </source>
</evidence>
<dbReference type="AlphaFoldDB" id="A0A4Q9HVZ5"/>
<gene>
    <name evidence="2" type="ORF">EYS09_13930</name>
</gene>
<keyword evidence="3" id="KW-1185">Reference proteome</keyword>
<evidence type="ECO:0000313" key="3">
    <source>
        <dbReference type="Proteomes" id="UP000292452"/>
    </source>
</evidence>
<accession>A0A4Q9HVZ5</accession>
<comment type="caution">
    <text evidence="2">The sequence shown here is derived from an EMBL/GenBank/DDBJ whole genome shotgun (WGS) entry which is preliminary data.</text>
</comment>
<dbReference type="EMBL" id="SIXH01000098">
    <property type="protein sequence ID" value="TBO59105.1"/>
    <property type="molecule type" value="Genomic_DNA"/>
</dbReference>
<protein>
    <submittedName>
        <fullName evidence="2">Uncharacterized protein</fullName>
    </submittedName>
</protein>
<feature type="region of interest" description="Disordered" evidence="1">
    <location>
        <begin position="1"/>
        <end position="28"/>
    </location>
</feature>
<dbReference type="Proteomes" id="UP000292452">
    <property type="component" value="Unassembled WGS sequence"/>
</dbReference>
<reference evidence="2 3" key="1">
    <citation type="submission" date="2019-02" db="EMBL/GenBank/DDBJ databases">
        <title>Draft Genome Sequence of Streptomyces sp. AM-2504, identified by 16S rRNA comparative analysis as a Streptomyces Kasugaensis strain.</title>
        <authorList>
            <person name="Napolioni V."/>
            <person name="Giuliodori A.M."/>
            <person name="Spurio R."/>
            <person name="Fabbretti A."/>
        </authorList>
    </citation>
    <scope>NUCLEOTIDE SEQUENCE [LARGE SCALE GENOMIC DNA]</scope>
    <source>
        <strain evidence="2 3">AM-2504</strain>
    </source>
</reference>